<dbReference type="Gene3D" id="3.10.180.10">
    <property type="entry name" value="2,3-Dihydroxybiphenyl 1,2-Dioxygenase, domain 1"/>
    <property type="match status" value="1"/>
</dbReference>
<dbReference type="OrthoDB" id="9806473at2"/>
<dbReference type="Gene3D" id="3.30.720.100">
    <property type="match status" value="1"/>
</dbReference>
<dbReference type="InterPro" id="IPR029068">
    <property type="entry name" value="Glyas_Bleomycin-R_OHBP_Dase"/>
</dbReference>
<dbReference type="EMBL" id="WNKU01000009">
    <property type="protein sequence ID" value="MTV49164.1"/>
    <property type="molecule type" value="Genomic_DNA"/>
</dbReference>
<gene>
    <name evidence="2" type="ORF">GJ688_09255</name>
</gene>
<keyword evidence="3" id="KW-1185">Reference proteome</keyword>
<name>A0A6I3SJS7_HELMO</name>
<dbReference type="Pfam" id="PF06983">
    <property type="entry name" value="3-dmu-9_3-mt"/>
    <property type="match status" value="2"/>
</dbReference>
<accession>A0A6I3SJS7</accession>
<feature type="domain" description="PhnB-like" evidence="1">
    <location>
        <begin position="132"/>
        <end position="253"/>
    </location>
</feature>
<dbReference type="RefSeq" id="WP_155476271.1">
    <property type="nucleotide sequence ID" value="NZ_WNKU01000009.1"/>
</dbReference>
<evidence type="ECO:0000259" key="1">
    <source>
        <dbReference type="Pfam" id="PF06983"/>
    </source>
</evidence>
<dbReference type="SUPFAM" id="SSF54593">
    <property type="entry name" value="Glyoxalase/Bleomycin resistance protein/Dihydroxybiphenyl dioxygenase"/>
    <property type="match status" value="2"/>
</dbReference>
<feature type="domain" description="PhnB-like" evidence="1">
    <location>
        <begin position="2"/>
        <end position="122"/>
    </location>
</feature>
<dbReference type="InterPro" id="IPR028973">
    <property type="entry name" value="PhnB-like"/>
</dbReference>
<reference evidence="2 3" key="1">
    <citation type="submission" date="2019-11" db="EMBL/GenBank/DDBJ databases">
        <title>Whole-genome sequence of a the green, strictly anaerobic photosynthetic bacterium Heliobacillus mobilis DSM 6151.</title>
        <authorList>
            <person name="Kyndt J.A."/>
            <person name="Meyer T.E."/>
        </authorList>
    </citation>
    <scope>NUCLEOTIDE SEQUENCE [LARGE SCALE GENOMIC DNA]</scope>
    <source>
        <strain evidence="2 3">DSM 6151</strain>
    </source>
</reference>
<comment type="caution">
    <text evidence="2">The sequence shown here is derived from an EMBL/GenBank/DDBJ whole genome shotgun (WGS) entry which is preliminary data.</text>
</comment>
<sequence>MQKVVPHLWYDKEAKEAALFYISLFDQSKLLNTTIIENTPSGDAEIVSFELAGHQFRAISAGPYFRFNPSISLMVACYTVEEVKTKWKALLEGGTELMPLGEYPFSKLYGWVQDRYGLSWQLMLIDSGQTVQKITPNLLFSNESCGKAEEAVKYYVEIFEDSELGIISRYGESEAASSKAKVNYVAFRLCNVEFSAMDNAFEVDFNFNEAFSLIINCKDQEEIDYFWDRLSAVPEAEQCGWIKDKFGVSWQIVPENMNDVLFTGAKDEIRRVTEAFLEMKKFDLNALEKARLGS</sequence>
<organism evidence="2 3">
    <name type="scientific">Heliobacterium mobile</name>
    <name type="common">Heliobacillus mobilis</name>
    <dbReference type="NCBI Taxonomy" id="28064"/>
    <lineage>
        <taxon>Bacteria</taxon>
        <taxon>Bacillati</taxon>
        <taxon>Bacillota</taxon>
        <taxon>Clostridia</taxon>
        <taxon>Eubacteriales</taxon>
        <taxon>Heliobacteriaceae</taxon>
        <taxon>Heliobacterium</taxon>
    </lineage>
</organism>
<dbReference type="Proteomes" id="UP000430670">
    <property type="component" value="Unassembled WGS sequence"/>
</dbReference>
<dbReference type="Gene3D" id="3.30.720.110">
    <property type="match status" value="1"/>
</dbReference>
<evidence type="ECO:0000313" key="2">
    <source>
        <dbReference type="EMBL" id="MTV49164.1"/>
    </source>
</evidence>
<dbReference type="CDD" id="cd06588">
    <property type="entry name" value="PhnB_like"/>
    <property type="match status" value="2"/>
</dbReference>
<proteinExistence type="predicted"/>
<evidence type="ECO:0000313" key="3">
    <source>
        <dbReference type="Proteomes" id="UP000430670"/>
    </source>
</evidence>
<dbReference type="AlphaFoldDB" id="A0A6I3SJS7"/>
<dbReference type="PANTHER" id="PTHR33990">
    <property type="entry name" value="PROTEIN YJDN-RELATED"/>
    <property type="match status" value="1"/>
</dbReference>
<protein>
    <submittedName>
        <fullName evidence="2">VOC family protein</fullName>
    </submittedName>
</protein>